<evidence type="ECO:0000259" key="1">
    <source>
        <dbReference type="Pfam" id="PF12697"/>
    </source>
</evidence>
<protein>
    <submittedName>
        <fullName evidence="2">Alpha/beta fold hydrolase</fullName>
    </submittedName>
</protein>
<proteinExistence type="predicted"/>
<dbReference type="SUPFAM" id="SSF53474">
    <property type="entry name" value="alpha/beta-Hydrolases"/>
    <property type="match status" value="1"/>
</dbReference>
<sequence>MRISATNCPLVLLPGYMLDASLWDEVVPLLQWTAPVHRLPLSPGATTEEIARSVAQAAPERFVLVGFSLGGYIARKVAELYPERVAALVLVASSLEVDSAERTKAKQDAIRALDPSTFRGLSMGAIAQSLHPDRRGDRELVTRIREMGRRLGYEALVLQSGLQRDGIAAASLTCPTLVIGAAQDPLRSARETRELAEAIPGARLDVIEQSGHMLPLEQPEALVRAIAAFLHGQKNAL</sequence>
<dbReference type="InterPro" id="IPR000073">
    <property type="entry name" value="AB_hydrolase_1"/>
</dbReference>
<reference evidence="3" key="1">
    <citation type="journal article" date="2019" name="Int. J. Syst. Evol. Microbiol.">
        <title>The Global Catalogue of Microorganisms (GCM) 10K type strain sequencing project: providing services to taxonomists for standard genome sequencing and annotation.</title>
        <authorList>
            <consortium name="The Broad Institute Genomics Platform"/>
            <consortium name="The Broad Institute Genome Sequencing Center for Infectious Disease"/>
            <person name="Wu L."/>
            <person name="Ma J."/>
        </authorList>
    </citation>
    <scope>NUCLEOTIDE SEQUENCE [LARGE SCALE GENOMIC DNA]</scope>
    <source>
        <strain evidence="3">CCM 7480</strain>
    </source>
</reference>
<accession>A0ABV7PNA0</accession>
<dbReference type="InterPro" id="IPR050228">
    <property type="entry name" value="Carboxylesterase_BioH"/>
</dbReference>
<organism evidence="2 3">
    <name type="scientific">Massilia haematophila</name>
    <dbReference type="NCBI Taxonomy" id="457923"/>
    <lineage>
        <taxon>Bacteria</taxon>
        <taxon>Pseudomonadati</taxon>
        <taxon>Pseudomonadota</taxon>
        <taxon>Betaproteobacteria</taxon>
        <taxon>Burkholderiales</taxon>
        <taxon>Oxalobacteraceae</taxon>
        <taxon>Telluria group</taxon>
        <taxon>Massilia</taxon>
    </lineage>
</organism>
<keyword evidence="2" id="KW-0378">Hydrolase</keyword>
<dbReference type="Pfam" id="PF12697">
    <property type="entry name" value="Abhydrolase_6"/>
    <property type="match status" value="1"/>
</dbReference>
<dbReference type="PRINTS" id="PR00111">
    <property type="entry name" value="ABHYDROLASE"/>
</dbReference>
<evidence type="ECO:0000313" key="2">
    <source>
        <dbReference type="EMBL" id="MFC3459673.1"/>
    </source>
</evidence>
<dbReference type="Gene3D" id="3.40.50.1820">
    <property type="entry name" value="alpha/beta hydrolase"/>
    <property type="match status" value="1"/>
</dbReference>
<dbReference type="Proteomes" id="UP001595665">
    <property type="component" value="Unassembled WGS sequence"/>
</dbReference>
<dbReference type="RefSeq" id="WP_379736273.1">
    <property type="nucleotide sequence ID" value="NZ_JBHRVV010000001.1"/>
</dbReference>
<gene>
    <name evidence="2" type="ORF">ACFOPH_15665</name>
</gene>
<name>A0ABV7PNA0_9BURK</name>
<dbReference type="GO" id="GO:0016787">
    <property type="term" value="F:hydrolase activity"/>
    <property type="evidence" value="ECO:0007669"/>
    <property type="project" value="UniProtKB-KW"/>
</dbReference>
<dbReference type="PANTHER" id="PTHR43194">
    <property type="entry name" value="HYDROLASE ALPHA/BETA FOLD FAMILY"/>
    <property type="match status" value="1"/>
</dbReference>
<dbReference type="PANTHER" id="PTHR43194:SF5">
    <property type="entry name" value="PIMELOYL-[ACYL-CARRIER PROTEIN] METHYL ESTER ESTERASE"/>
    <property type="match status" value="1"/>
</dbReference>
<evidence type="ECO:0000313" key="3">
    <source>
        <dbReference type="Proteomes" id="UP001595665"/>
    </source>
</evidence>
<dbReference type="EMBL" id="JBHRVV010000001">
    <property type="protein sequence ID" value="MFC3459673.1"/>
    <property type="molecule type" value="Genomic_DNA"/>
</dbReference>
<dbReference type="InterPro" id="IPR029058">
    <property type="entry name" value="AB_hydrolase_fold"/>
</dbReference>
<keyword evidence="3" id="KW-1185">Reference proteome</keyword>
<feature type="domain" description="AB hydrolase-1" evidence="1">
    <location>
        <begin position="10"/>
        <end position="225"/>
    </location>
</feature>
<comment type="caution">
    <text evidence="2">The sequence shown here is derived from an EMBL/GenBank/DDBJ whole genome shotgun (WGS) entry which is preliminary data.</text>
</comment>